<evidence type="ECO:0000313" key="4">
    <source>
        <dbReference type="Proteomes" id="UP000437562"/>
    </source>
</evidence>
<dbReference type="EMBL" id="CABWMC010000029">
    <property type="protein sequence ID" value="VXC59199.1"/>
    <property type="molecule type" value="Genomic_DNA"/>
</dbReference>
<accession>A0A653ZUJ3</accession>
<reference evidence="2 4" key="2">
    <citation type="submission" date="2019-10" db="EMBL/GenBank/DDBJ databases">
        <authorList>
            <person name="Karimi E."/>
        </authorList>
    </citation>
    <scope>NUCLEOTIDE SEQUENCE [LARGE SCALE GENOMIC DNA]</scope>
    <source>
        <strain evidence="2">Bacillus sp. 71</strain>
    </source>
</reference>
<evidence type="ECO:0000313" key="1">
    <source>
        <dbReference type="EMBL" id="OSX90133.1"/>
    </source>
</evidence>
<proteinExistence type="predicted"/>
<accession>A0A1X6PP81</accession>
<dbReference type="AlphaFoldDB" id="A0A084IT78"/>
<sequence length="124" mass="14652">MIKIGNIPKNTRGALIKIFFKDFNYKNEGDYLYPVEYYQFRQASTHNTFKVELLCFDDRYDFHLTIDNEAIPSKYRLVTSISFEIYEEFGFEPYDFSSKHATLQRAIDMASAIAKKYCENPVNQ</sequence>
<dbReference type="EMBL" id="MRWU01000021">
    <property type="protein sequence ID" value="OSX90133.1"/>
    <property type="molecule type" value="Genomic_DNA"/>
</dbReference>
<protein>
    <submittedName>
        <fullName evidence="2">Uncharacterized protein</fullName>
    </submittedName>
</protein>
<evidence type="ECO:0000313" key="2">
    <source>
        <dbReference type="EMBL" id="VXC59199.1"/>
    </source>
</evidence>
<evidence type="ECO:0000313" key="3">
    <source>
        <dbReference type="Proteomes" id="UP000194131"/>
    </source>
</evidence>
<accession>A0A084IT78</accession>
<gene>
    <name evidence="2" type="ORF">BACI71_40323</name>
    <name evidence="1" type="ORF">S3E15_02769</name>
</gene>
<organism evidence="2 4">
    <name type="scientific">Bacillus mycoides</name>
    <dbReference type="NCBI Taxonomy" id="1405"/>
    <lineage>
        <taxon>Bacteria</taxon>
        <taxon>Bacillati</taxon>
        <taxon>Bacillota</taxon>
        <taxon>Bacilli</taxon>
        <taxon>Bacillales</taxon>
        <taxon>Bacillaceae</taxon>
        <taxon>Bacillus</taxon>
        <taxon>Bacillus cereus group</taxon>
    </lineage>
</organism>
<reference evidence="1 3" key="1">
    <citation type="submission" date="2016-12" db="EMBL/GenBank/DDBJ databases">
        <title>Genome Sequences of Twelve Sporeforming Bacillus Species Isolated from Foods.</title>
        <authorList>
            <person name="De Jong A."/>
            <person name="Holsappel S."/>
            <person name="Kuipers O.P."/>
        </authorList>
    </citation>
    <scope>NUCLEOTIDE SEQUENCE [LARGE SCALE GENOMIC DNA]</scope>
    <source>
        <strain evidence="1 3">S3E15</strain>
    </source>
</reference>
<dbReference type="Proteomes" id="UP000437562">
    <property type="component" value="Unassembled WGS sequence"/>
</dbReference>
<dbReference type="RefSeq" id="WP_002187324.1">
    <property type="nucleotide sequence ID" value="NZ_CP035986.1"/>
</dbReference>
<name>A0A084IT78_BACMY</name>
<dbReference type="Proteomes" id="UP000194131">
    <property type="component" value="Unassembled WGS sequence"/>
</dbReference>